<comment type="caution">
    <text evidence="8">The sequence shown here is derived from an EMBL/GenBank/DDBJ whole genome shotgun (WGS) entry which is preliminary data.</text>
</comment>
<keyword evidence="5 6" id="KW-0472">Membrane</keyword>
<evidence type="ECO:0000256" key="4">
    <source>
        <dbReference type="ARBA" id="ARBA00022989"/>
    </source>
</evidence>
<comment type="similarity">
    <text evidence="2">Belongs to the GtrA family.</text>
</comment>
<gene>
    <name evidence="8" type="ORF">E1161_22910</name>
</gene>
<evidence type="ECO:0000256" key="5">
    <source>
        <dbReference type="ARBA" id="ARBA00023136"/>
    </source>
</evidence>
<dbReference type="RefSeq" id="WP_132626640.1">
    <property type="nucleotide sequence ID" value="NZ_SMKV01000039.1"/>
</dbReference>
<proteinExistence type="inferred from homology"/>
<accession>A0A4R4UBE8</accession>
<dbReference type="AlphaFoldDB" id="A0A4R4UBE8"/>
<reference evidence="8 9" key="1">
    <citation type="submission" date="2019-03" db="EMBL/GenBank/DDBJ databases">
        <title>Draft genome sequences of novel Actinobacteria.</title>
        <authorList>
            <person name="Sahin N."/>
            <person name="Ay H."/>
            <person name="Saygin H."/>
        </authorList>
    </citation>
    <scope>NUCLEOTIDE SEQUENCE [LARGE SCALE GENOMIC DNA]</scope>
    <source>
        <strain evidence="8 9">16K404</strain>
    </source>
</reference>
<dbReference type="InterPro" id="IPR051401">
    <property type="entry name" value="GtrA_CellWall_Glycosyl"/>
</dbReference>
<feature type="transmembrane region" description="Helical" evidence="6">
    <location>
        <begin position="37"/>
        <end position="57"/>
    </location>
</feature>
<evidence type="ECO:0000256" key="2">
    <source>
        <dbReference type="ARBA" id="ARBA00009399"/>
    </source>
</evidence>
<feature type="transmembrane region" description="Helical" evidence="6">
    <location>
        <begin position="300"/>
        <end position="331"/>
    </location>
</feature>
<name>A0A4R4UBE8_9PSEU</name>
<protein>
    <submittedName>
        <fullName evidence="8">GtrA family protein</fullName>
    </submittedName>
</protein>
<evidence type="ECO:0000313" key="8">
    <source>
        <dbReference type="EMBL" id="TDC88771.1"/>
    </source>
</evidence>
<feature type="transmembrane region" description="Helical" evidence="6">
    <location>
        <begin position="210"/>
        <end position="242"/>
    </location>
</feature>
<comment type="subcellular location">
    <subcellularLocation>
        <location evidence="1">Membrane</location>
        <topology evidence="1">Multi-pass membrane protein</topology>
    </subcellularLocation>
</comment>
<feature type="transmembrane region" description="Helical" evidence="6">
    <location>
        <begin position="69"/>
        <end position="95"/>
    </location>
</feature>
<feature type="domain" description="GtrA/DPMS transmembrane" evidence="7">
    <location>
        <begin position="12"/>
        <end position="118"/>
    </location>
</feature>
<feature type="transmembrane region" description="Helical" evidence="6">
    <location>
        <begin position="101"/>
        <end position="120"/>
    </location>
</feature>
<dbReference type="PANTHER" id="PTHR38459">
    <property type="entry name" value="PROPHAGE BACTOPRENOL-LINKED GLUCOSE TRANSLOCASE HOMOLOG"/>
    <property type="match status" value="1"/>
</dbReference>
<evidence type="ECO:0000256" key="1">
    <source>
        <dbReference type="ARBA" id="ARBA00004141"/>
    </source>
</evidence>
<feature type="transmembrane region" description="Helical" evidence="6">
    <location>
        <begin position="12"/>
        <end position="31"/>
    </location>
</feature>
<keyword evidence="4 6" id="KW-1133">Transmembrane helix</keyword>
<feature type="transmembrane region" description="Helical" evidence="6">
    <location>
        <begin position="513"/>
        <end position="529"/>
    </location>
</feature>
<keyword evidence="9" id="KW-1185">Reference proteome</keyword>
<dbReference type="EMBL" id="SMKV01000039">
    <property type="protein sequence ID" value="TDC88771.1"/>
    <property type="molecule type" value="Genomic_DNA"/>
</dbReference>
<keyword evidence="3 6" id="KW-0812">Transmembrane</keyword>
<dbReference type="OrthoDB" id="3752109at2"/>
<dbReference type="GO" id="GO:0005886">
    <property type="term" value="C:plasma membrane"/>
    <property type="evidence" value="ECO:0007669"/>
    <property type="project" value="TreeGrafter"/>
</dbReference>
<feature type="transmembrane region" description="Helical" evidence="6">
    <location>
        <begin position="263"/>
        <end position="288"/>
    </location>
</feature>
<evidence type="ECO:0000313" key="9">
    <source>
        <dbReference type="Proteomes" id="UP000294744"/>
    </source>
</evidence>
<evidence type="ECO:0000256" key="3">
    <source>
        <dbReference type="ARBA" id="ARBA00022692"/>
    </source>
</evidence>
<feature type="transmembrane region" description="Helical" evidence="6">
    <location>
        <begin position="132"/>
        <end position="149"/>
    </location>
</feature>
<feature type="transmembrane region" description="Helical" evidence="6">
    <location>
        <begin position="338"/>
        <end position="364"/>
    </location>
</feature>
<dbReference type="InterPro" id="IPR007267">
    <property type="entry name" value="GtrA_DPMS_TM"/>
</dbReference>
<feature type="transmembrane region" description="Helical" evidence="6">
    <location>
        <begin position="536"/>
        <end position="554"/>
    </location>
</feature>
<dbReference type="Proteomes" id="UP000294744">
    <property type="component" value="Unassembled WGS sequence"/>
</dbReference>
<dbReference type="Pfam" id="PF04138">
    <property type="entry name" value="GtrA_DPMS_TM"/>
    <property type="match status" value="1"/>
</dbReference>
<organism evidence="8 9">
    <name type="scientific">Saccharopolyspora aridisoli</name>
    <dbReference type="NCBI Taxonomy" id="2530385"/>
    <lineage>
        <taxon>Bacteria</taxon>
        <taxon>Bacillati</taxon>
        <taxon>Actinomycetota</taxon>
        <taxon>Actinomycetes</taxon>
        <taxon>Pseudonocardiales</taxon>
        <taxon>Pseudonocardiaceae</taxon>
        <taxon>Saccharopolyspora</taxon>
    </lineage>
</organism>
<sequence>MRRLLGSSQFGRFALVGGVNTGVHWAVYLALWLVLPYLLAHVLATGAAMLCSYALNCRFTFRVPPSGRSLLLFPLASLVLLGVSTSAVALAVAVFGVDPRLAPLVGFGLVPVTFMASRAALTRPHSGEWRGAAGVGLAVVGLGTLPLLVNRSFYFADDSAAQFLPMWHRLGERLLAGEWALGLEPDSWMGGNLAAESLFGIWNPVHLLDFVVVALIGDLAVAAAVVKIQFLVLLAVGSYLLCRGCEAKPAAASVMSVALPGSGFVLHFQAASWAGGLMGLAWLPWAWWALRRYLAGGAPAVLPFVLCYLCVSAGDPYGLLALCLVFAALAVEFGPRRLIAIGVAVAACLPLVFWPVLATAAVGWRSGRELFNSGLLVPGIGDLLNASTPGFLPQIISFGDYRMTVPATFLSWFAVPLLPWLKWREVPWRRCTAVVLVAGCFALLCLGPSNVWMFRWPLRHIAVLHLAVAVLLSVALSSGLRRDRASTRAAASALLVVAGGYLAFAAWPAQAPKHLVGLVLVAGLLALALRGRLFAVLHLGTALVLGLHLLWFPINRDVADYNFPTDVDALRRAHASLRDGTVVQVAARERIPPERIADRSAWSDLLLGNMPAAAGVSSLVSYTGIGHDAMHTSLCLNYFGGTCPRAYDRLWGPDRLADQLKATHVVVQRRLREVAQPPPGWRVAHRNGEVVVLSRIAPVPWPRGRLSVARGVEVLEDVQRGARTETVRFNGSGDLVFARLFWPGYRATVDGRPVPVSATGAGLLNVRVPREIAGGTLRLSWSPPGVQAGLLLVVTGALGALWMSWRWAR</sequence>
<evidence type="ECO:0000256" key="6">
    <source>
        <dbReference type="SAM" id="Phobius"/>
    </source>
</evidence>
<feature type="transmembrane region" description="Helical" evidence="6">
    <location>
        <begin position="489"/>
        <end position="507"/>
    </location>
</feature>
<dbReference type="GO" id="GO:0000271">
    <property type="term" value="P:polysaccharide biosynthetic process"/>
    <property type="evidence" value="ECO:0007669"/>
    <property type="project" value="InterPro"/>
</dbReference>
<feature type="transmembrane region" description="Helical" evidence="6">
    <location>
        <begin position="401"/>
        <end position="421"/>
    </location>
</feature>
<evidence type="ECO:0000259" key="7">
    <source>
        <dbReference type="Pfam" id="PF04138"/>
    </source>
</evidence>
<feature type="transmembrane region" description="Helical" evidence="6">
    <location>
        <begin position="786"/>
        <end position="805"/>
    </location>
</feature>
<feature type="transmembrane region" description="Helical" evidence="6">
    <location>
        <begin position="433"/>
        <end position="454"/>
    </location>
</feature>
<feature type="transmembrane region" description="Helical" evidence="6">
    <location>
        <begin position="460"/>
        <end position="477"/>
    </location>
</feature>
<dbReference type="PANTHER" id="PTHR38459:SF1">
    <property type="entry name" value="PROPHAGE BACTOPRENOL-LINKED GLUCOSE TRANSLOCASE HOMOLOG"/>
    <property type="match status" value="1"/>
</dbReference>